<keyword evidence="1" id="KW-0378">Hydrolase</keyword>
<dbReference type="EMBL" id="BSPV01000001">
    <property type="protein sequence ID" value="GLT13086.1"/>
    <property type="molecule type" value="Genomic_DNA"/>
</dbReference>
<accession>A0A557PC51</accession>
<evidence type="ECO:0000313" key="4">
    <source>
        <dbReference type="Proteomes" id="UP001157156"/>
    </source>
</evidence>
<dbReference type="EMBL" id="VMKJ01000006">
    <property type="protein sequence ID" value="TVO38233.1"/>
    <property type="molecule type" value="Genomic_DNA"/>
</dbReference>
<evidence type="ECO:0000313" key="1">
    <source>
        <dbReference type="EMBL" id="GLT13086.1"/>
    </source>
</evidence>
<organism evidence="2 3">
    <name type="scientific">Vibrio algivorus</name>
    <dbReference type="NCBI Taxonomy" id="1667024"/>
    <lineage>
        <taxon>Bacteria</taxon>
        <taxon>Pseudomonadati</taxon>
        <taxon>Pseudomonadota</taxon>
        <taxon>Gammaproteobacteria</taxon>
        <taxon>Vibrionales</taxon>
        <taxon>Vibrionaceae</taxon>
        <taxon>Vibrio</taxon>
    </lineage>
</organism>
<keyword evidence="4" id="KW-1185">Reference proteome</keyword>
<dbReference type="Proteomes" id="UP001157156">
    <property type="component" value="Unassembled WGS sequence"/>
</dbReference>
<reference evidence="1" key="1">
    <citation type="journal article" date="2014" name="Int. J. Syst. Evol. Microbiol.">
        <title>Complete genome of a new Firmicutes species belonging to the dominant human colonic microbiota ('Ruminococcus bicirculans') reveals two chromosomes and a selective capacity to utilize plant glucans.</title>
        <authorList>
            <consortium name="NISC Comparative Sequencing Program"/>
            <person name="Wegmann U."/>
            <person name="Louis P."/>
            <person name="Goesmann A."/>
            <person name="Henrissat B."/>
            <person name="Duncan S.H."/>
            <person name="Flint H.J."/>
        </authorList>
    </citation>
    <scope>NUCLEOTIDE SEQUENCE</scope>
    <source>
        <strain evidence="1">NBRC 111146</strain>
    </source>
</reference>
<evidence type="ECO:0000313" key="3">
    <source>
        <dbReference type="Proteomes" id="UP000319828"/>
    </source>
</evidence>
<dbReference type="Pfam" id="PF12305">
    <property type="entry name" value="DUF3630"/>
    <property type="match status" value="1"/>
</dbReference>
<keyword evidence="1" id="KW-0031">Aminopeptidase</keyword>
<sequence>MAKYSLREFDAQAGRVILLNPRFDYDSFPVLGSELVKLLSASIIEKQNDADLHSWLIDFEGCQLFLRAEHYSETMWLEAMAPSLADEELQYLAKLFATGIG</sequence>
<dbReference type="Proteomes" id="UP000319828">
    <property type="component" value="Unassembled WGS sequence"/>
</dbReference>
<comment type="caution">
    <text evidence="2">The sequence shown here is derived from an EMBL/GenBank/DDBJ whole genome shotgun (WGS) entry which is preliminary data.</text>
</comment>
<evidence type="ECO:0000313" key="2">
    <source>
        <dbReference type="EMBL" id="TVO38233.1"/>
    </source>
</evidence>
<name>A0A557PC51_9VIBR</name>
<protein>
    <submittedName>
        <fullName evidence="1">Aminopeptidase</fullName>
    </submittedName>
    <submittedName>
        <fullName evidence="2">DUF3630 family protein</fullName>
    </submittedName>
</protein>
<reference evidence="1" key="4">
    <citation type="submission" date="2023-01" db="EMBL/GenBank/DDBJ databases">
        <title>Draft genome sequence of Vibrio algivorus strain NBRC 111146.</title>
        <authorList>
            <person name="Sun Q."/>
            <person name="Mori K."/>
        </authorList>
    </citation>
    <scope>NUCLEOTIDE SEQUENCE</scope>
    <source>
        <strain evidence="1">NBRC 111146</strain>
    </source>
</reference>
<dbReference type="RefSeq" id="WP_089124706.1">
    <property type="nucleotide sequence ID" value="NZ_BSPV01000001.1"/>
</dbReference>
<dbReference type="OrthoDB" id="6389032at2"/>
<reference evidence="2 3" key="3">
    <citation type="submission" date="2019-07" db="EMBL/GenBank/DDBJ databases">
        <title>The draft genome sequence of Vibrio algivorus M1486.</title>
        <authorList>
            <person name="Meng X."/>
        </authorList>
    </citation>
    <scope>NUCLEOTIDE SEQUENCE [LARGE SCALE GENOMIC DNA]</scope>
    <source>
        <strain evidence="2 3">M1486</strain>
    </source>
</reference>
<dbReference type="GO" id="GO:0004177">
    <property type="term" value="F:aminopeptidase activity"/>
    <property type="evidence" value="ECO:0007669"/>
    <property type="project" value="UniProtKB-KW"/>
</dbReference>
<proteinExistence type="predicted"/>
<reference evidence="4" key="2">
    <citation type="journal article" date="2019" name="Int. J. Syst. Evol. Microbiol.">
        <title>The Global Catalogue of Microorganisms (GCM) 10K type strain sequencing project: providing services to taxonomists for standard genome sequencing and annotation.</title>
        <authorList>
            <consortium name="The Broad Institute Genomics Platform"/>
            <consortium name="The Broad Institute Genome Sequencing Center for Infectious Disease"/>
            <person name="Wu L."/>
            <person name="Ma J."/>
        </authorList>
    </citation>
    <scope>NUCLEOTIDE SEQUENCE [LARGE SCALE GENOMIC DNA]</scope>
    <source>
        <strain evidence="4">NBRC 111146</strain>
    </source>
</reference>
<dbReference type="AlphaFoldDB" id="A0A557PC51"/>
<gene>
    <name evidence="2" type="ORF">FOF44_05210</name>
    <name evidence="1" type="ORF">GCM10007931_00600</name>
</gene>
<dbReference type="InterPro" id="IPR022080">
    <property type="entry name" value="DUF3630"/>
</dbReference>
<keyword evidence="1" id="KW-0645">Protease</keyword>